<evidence type="ECO:0000313" key="7">
    <source>
        <dbReference type="Proteomes" id="UP000594262"/>
    </source>
</evidence>
<feature type="domain" description="RING-type" evidence="5">
    <location>
        <begin position="31"/>
        <end position="76"/>
    </location>
</feature>
<dbReference type="OrthoDB" id="4788989at2759"/>
<dbReference type="Gene3D" id="3.30.40.10">
    <property type="entry name" value="Zinc/RING finger domain, C3HC4 (zinc finger)"/>
    <property type="match status" value="1"/>
</dbReference>
<protein>
    <recommendedName>
        <fullName evidence="5">RING-type domain-containing protein</fullName>
    </recommendedName>
</protein>
<evidence type="ECO:0000256" key="1">
    <source>
        <dbReference type="ARBA" id="ARBA00022771"/>
    </source>
</evidence>
<name>A0A7M5UHJ8_9CNID</name>
<accession>A0A7M5UHJ8</accession>
<keyword evidence="7" id="KW-1185">Reference proteome</keyword>
<dbReference type="EnsemblMetazoa" id="CLYHEMT010705.1">
    <property type="protein sequence ID" value="CLYHEMP010705.1"/>
    <property type="gene ID" value="CLYHEMG010705"/>
</dbReference>
<evidence type="ECO:0000256" key="3">
    <source>
        <dbReference type="PROSITE-ProRule" id="PRU00175"/>
    </source>
</evidence>
<reference evidence="6" key="1">
    <citation type="submission" date="2021-01" db="UniProtKB">
        <authorList>
            <consortium name="EnsemblMetazoa"/>
        </authorList>
    </citation>
    <scope>IDENTIFICATION</scope>
</reference>
<evidence type="ECO:0000313" key="6">
    <source>
        <dbReference type="EnsemblMetazoa" id="CLYHEMP010705.1"/>
    </source>
</evidence>
<dbReference type="AlphaFoldDB" id="A0A7M5UHJ8"/>
<dbReference type="InterPro" id="IPR001841">
    <property type="entry name" value="Znf_RING"/>
</dbReference>
<dbReference type="SUPFAM" id="SSF57850">
    <property type="entry name" value="RING/U-box"/>
    <property type="match status" value="1"/>
</dbReference>
<evidence type="ECO:0000259" key="5">
    <source>
        <dbReference type="PROSITE" id="PS50089"/>
    </source>
</evidence>
<feature type="coiled-coil region" evidence="4">
    <location>
        <begin position="164"/>
        <end position="191"/>
    </location>
</feature>
<organism evidence="6 7">
    <name type="scientific">Clytia hemisphaerica</name>
    <dbReference type="NCBI Taxonomy" id="252671"/>
    <lineage>
        <taxon>Eukaryota</taxon>
        <taxon>Metazoa</taxon>
        <taxon>Cnidaria</taxon>
        <taxon>Hydrozoa</taxon>
        <taxon>Hydroidolina</taxon>
        <taxon>Leptothecata</taxon>
        <taxon>Obeliida</taxon>
        <taxon>Clytiidae</taxon>
        <taxon>Clytia</taxon>
    </lineage>
</organism>
<keyword evidence="4" id="KW-0175">Coiled coil</keyword>
<dbReference type="PANTHER" id="PTHR10131:SF148">
    <property type="entry name" value="TNF RECEPTOR-ASSOCIATED FACTOR"/>
    <property type="match status" value="1"/>
</dbReference>
<sequence length="485" mass="55567">KAIAMTESKIAISIGGYKADFVDSLPEDLKCMVCHLAYREPVQLTACGHRLCQVCFKTMEKHYHMSDTPLLCPFDKSFIDSSQVFLDRAIGRQVLSLFVKCSNQLTGCLWTGELNQLQDHLLDCALEEITDEKPKLAELQERKMGSQTSLYDLPDCDLPTHEINQSEKSLLQKLLERIERNEDATRTLTKEFEDYKEYQSKAMEILNQGLDVVTSSLKIMEAETVPDVGSRCSTLEQIVHSIANLLKEVSLKMDTKLGQKTYNEDLTTTRQEFDTKFENLSKKMKKLELDLFEYVDGVNMNTTLETKGNSPASPIELMDGEFPEARISDLEKKIGRLELMNPVSGFFAWTLREFDYFQSMLPSRKRGKLKTSCFGFECRIVLYWTNLKRRKLLGLGFEIVGRTPMTVGYLPFFCDVIISLLDRNGEIMTRKISNSDFVPGNPVEDQEVMLRATIPDFLCFPQHKSFVFEDTLRLFGYFKPFDPSV</sequence>
<dbReference type="GO" id="GO:0043122">
    <property type="term" value="P:regulation of canonical NF-kappaB signal transduction"/>
    <property type="evidence" value="ECO:0007669"/>
    <property type="project" value="TreeGrafter"/>
</dbReference>
<dbReference type="SMART" id="SM00184">
    <property type="entry name" value="RING"/>
    <property type="match status" value="1"/>
</dbReference>
<dbReference type="PROSITE" id="PS50089">
    <property type="entry name" value="ZF_RING_2"/>
    <property type="match status" value="1"/>
</dbReference>
<evidence type="ECO:0000256" key="4">
    <source>
        <dbReference type="SAM" id="Coils"/>
    </source>
</evidence>
<dbReference type="Proteomes" id="UP000594262">
    <property type="component" value="Unplaced"/>
</dbReference>
<keyword evidence="1 3" id="KW-0863">Zinc-finger</keyword>
<keyword evidence="2" id="KW-0862">Zinc</keyword>
<evidence type="ECO:0000256" key="2">
    <source>
        <dbReference type="ARBA" id="ARBA00022833"/>
    </source>
</evidence>
<dbReference type="PANTHER" id="PTHR10131">
    <property type="entry name" value="TNF RECEPTOR ASSOCIATED FACTOR"/>
    <property type="match status" value="1"/>
</dbReference>
<proteinExistence type="predicted"/>
<keyword evidence="1 3" id="KW-0479">Metal-binding</keyword>
<dbReference type="GO" id="GO:0008270">
    <property type="term" value="F:zinc ion binding"/>
    <property type="evidence" value="ECO:0007669"/>
    <property type="project" value="UniProtKB-KW"/>
</dbReference>
<dbReference type="InterPro" id="IPR013083">
    <property type="entry name" value="Znf_RING/FYVE/PHD"/>
</dbReference>